<organism evidence="2 3">
    <name type="scientific">Plantactinospora soyae</name>
    <dbReference type="NCBI Taxonomy" id="1544732"/>
    <lineage>
        <taxon>Bacteria</taxon>
        <taxon>Bacillati</taxon>
        <taxon>Actinomycetota</taxon>
        <taxon>Actinomycetes</taxon>
        <taxon>Micromonosporales</taxon>
        <taxon>Micromonosporaceae</taxon>
        <taxon>Plantactinospora</taxon>
    </lineage>
</organism>
<keyword evidence="3" id="KW-1185">Reference proteome</keyword>
<comment type="caution">
    <text evidence="2">The sequence shown here is derived from an EMBL/GenBank/DDBJ whole genome shotgun (WGS) entry which is preliminary data.</text>
</comment>
<dbReference type="Proteomes" id="UP000649753">
    <property type="component" value="Unassembled WGS sequence"/>
</dbReference>
<accession>A0A927MB00</accession>
<evidence type="ECO:0000313" key="2">
    <source>
        <dbReference type="EMBL" id="MBE1487750.1"/>
    </source>
</evidence>
<reference evidence="2" key="1">
    <citation type="submission" date="2020-10" db="EMBL/GenBank/DDBJ databases">
        <title>Sequencing the genomes of 1000 actinobacteria strains.</title>
        <authorList>
            <person name="Klenk H.-P."/>
        </authorList>
    </citation>
    <scope>NUCLEOTIDE SEQUENCE</scope>
    <source>
        <strain evidence="2">DSM 46832</strain>
    </source>
</reference>
<gene>
    <name evidence="2" type="ORF">H4W31_003388</name>
</gene>
<dbReference type="EMBL" id="JADBEB010000001">
    <property type="protein sequence ID" value="MBE1487750.1"/>
    <property type="molecule type" value="Genomic_DNA"/>
</dbReference>
<name>A0A927MB00_9ACTN</name>
<dbReference type="Pfam" id="PF14016">
    <property type="entry name" value="DUF4232"/>
    <property type="match status" value="1"/>
</dbReference>
<protein>
    <recommendedName>
        <fullName evidence="1">DUF4232 domain-containing protein</fullName>
    </recommendedName>
</protein>
<dbReference type="InterPro" id="IPR025326">
    <property type="entry name" value="DUF4232"/>
</dbReference>
<evidence type="ECO:0000313" key="3">
    <source>
        <dbReference type="Proteomes" id="UP000649753"/>
    </source>
</evidence>
<evidence type="ECO:0000259" key="1">
    <source>
        <dbReference type="Pfam" id="PF14016"/>
    </source>
</evidence>
<dbReference type="AlphaFoldDB" id="A0A927MB00"/>
<sequence>MNPRSILAVASATPSGRIRSSHIRSGSIGSGRTIRRFGPLLCGIALLAACTGPAPVPPPPTPSPSSTAADCPESGVAITVGEVDSAMGLRALGIQLTNCGARDYTANGFPVVRVLDGNRRPLDITVGNGSSPVSAPDSYDAPPQPVTLRPGGQATARVLWRNTVTESTVPATEGEYLEIAPAVGEPTQIVAPRGGIDLGTTGRLAVNAWAIRP</sequence>
<proteinExistence type="predicted"/>
<dbReference type="RefSeq" id="WP_192767541.1">
    <property type="nucleotide sequence ID" value="NZ_JADBEB010000001.1"/>
</dbReference>
<feature type="domain" description="DUF4232" evidence="1">
    <location>
        <begin position="71"/>
        <end position="209"/>
    </location>
</feature>